<accession>A0A0K2TCQ7</accession>
<dbReference type="AlphaFoldDB" id="A0A0K2TCQ7"/>
<proteinExistence type="predicted"/>
<reference evidence="1" key="1">
    <citation type="submission" date="2014-05" db="EMBL/GenBank/DDBJ databases">
        <authorList>
            <person name="Chronopoulou M."/>
        </authorList>
    </citation>
    <scope>NUCLEOTIDE SEQUENCE</scope>
    <source>
        <tissue evidence="1">Whole organism</tissue>
    </source>
</reference>
<sequence length="65" mass="7418">MIYVRYQRCSVDVSLVKSLSLRTQKGHFVFMDGVGFSQSNERTNVTLPEENRIFLHGISVNALLD</sequence>
<dbReference type="EMBL" id="HACA01006269">
    <property type="protein sequence ID" value="CDW23630.1"/>
    <property type="molecule type" value="Transcribed_RNA"/>
</dbReference>
<evidence type="ECO:0000313" key="1">
    <source>
        <dbReference type="EMBL" id="CDW23630.1"/>
    </source>
</evidence>
<protein>
    <submittedName>
        <fullName evidence="1">Uncharacterized protein</fullName>
    </submittedName>
</protein>
<organism evidence="1">
    <name type="scientific">Lepeophtheirus salmonis</name>
    <name type="common">Salmon louse</name>
    <name type="synonym">Caligus salmonis</name>
    <dbReference type="NCBI Taxonomy" id="72036"/>
    <lineage>
        <taxon>Eukaryota</taxon>
        <taxon>Metazoa</taxon>
        <taxon>Ecdysozoa</taxon>
        <taxon>Arthropoda</taxon>
        <taxon>Crustacea</taxon>
        <taxon>Multicrustacea</taxon>
        <taxon>Hexanauplia</taxon>
        <taxon>Copepoda</taxon>
        <taxon>Siphonostomatoida</taxon>
        <taxon>Caligidae</taxon>
        <taxon>Lepeophtheirus</taxon>
    </lineage>
</organism>
<name>A0A0K2TCQ7_LEPSM</name>